<feature type="region of interest" description="Disordered" evidence="2">
    <location>
        <begin position="551"/>
        <end position="591"/>
    </location>
</feature>
<feature type="compositionally biased region" description="Basic and acidic residues" evidence="2">
    <location>
        <begin position="551"/>
        <end position="578"/>
    </location>
</feature>
<dbReference type="PANTHER" id="PTHR31315">
    <property type="entry name" value="PROTEIN SIP5"/>
    <property type="match status" value="1"/>
</dbReference>
<feature type="compositionally biased region" description="Polar residues" evidence="2">
    <location>
        <begin position="640"/>
        <end position="676"/>
    </location>
</feature>
<feature type="compositionally biased region" description="Polar residues" evidence="2">
    <location>
        <begin position="201"/>
        <end position="218"/>
    </location>
</feature>
<gene>
    <name evidence="4" type="ORF">sscle_02g014480</name>
</gene>
<dbReference type="SMR" id="A0A1D9PVD2"/>
<dbReference type="RefSeq" id="XP_001594929.1">
    <property type="nucleotide sequence ID" value="XM_001594879.1"/>
</dbReference>
<feature type="compositionally biased region" description="Polar residues" evidence="2">
    <location>
        <begin position="847"/>
        <end position="862"/>
    </location>
</feature>
<dbReference type="KEGG" id="ssl:SS1G_04737"/>
<feature type="compositionally biased region" description="Polar residues" evidence="2">
    <location>
        <begin position="688"/>
        <end position="724"/>
    </location>
</feature>
<feature type="region of interest" description="Disordered" evidence="2">
    <location>
        <begin position="201"/>
        <end position="261"/>
    </location>
</feature>
<dbReference type="CDD" id="cd24139">
    <property type="entry name" value="SIP5-like"/>
    <property type="match status" value="1"/>
</dbReference>
<sequence length="862" mass="93141">MGHQQSSMNPSRGDSHGDRHRHYDAGVSGPTSASDQDPYASRNGRGGRRNLVAAIVGGGSNNEVPERKETAAERQLRRLERERIARIEERERSIKEEHVDGGYLVTMGVYTGPEDFNKAIVRQLMIERRVAPFWRGLDDYQDDWTEHQLVAAGRGLPIPAADEVPAEDIAGPHSPDSANVSSSNLQNLMVPLASRTQSASYDTSLSLSPSHPAFSTPSSVPPLNAPTTSTSLLRPRSKTLGLRSSAKEPPAPDPAPREIQLPRDTQVNGQAIEAFLYKDAVECSICLIWYPPYLNRTRCCDQSICSECFVQIKRPEPHTPEHHGPPPIASENAEDTEMLVSEPAACPYCQRPEFGVTYEPPPFRRGLVYAKPSPEVANFSSAMSSSSSINSPPLTSSGLAAPRGDRRRATSLSANDSHVITTDRIRPDWSAKLEAANLRKAKKNAAASALHAAAFVLPGTSENRTYTFGRSRFGRNNRSDNSAEASGTATPPNRDASSRAVIESSGHARREDQDPNATRRMRRDDLEELMMAEAIRLSIAAEEERKKKANKEAAKEAVKQAKKQAKEDKKKEKKERKSIYGANGNSASSSMLNLGSSIAATFTGRRRGDSTASHLAIEVTPEEVEVPVQGKGKGVDRPSLANQGSSTDNGLPSGQHSDPSTSSSLLETHQSVTSPASPDKLSHIREMSTVSSAASSLVESGNGTNAQGSSTSIENPGTNGASSEGNEDGDSGTESMFNFQSLTALIEKEDDNEKTHSADHVENAHEASDSRHGSRDENASQDMDVSMETIRPADSPARVDNIDRNHSSTTGLQMLDTEIDTSIITPQLTITPETPAVMNPTEENGKQLGSSFTSRTNAEITQ</sequence>
<dbReference type="Proteomes" id="UP000177798">
    <property type="component" value="Chromosome 2"/>
</dbReference>
<feature type="compositionally biased region" description="Low complexity" evidence="2">
    <location>
        <begin position="380"/>
        <end position="397"/>
    </location>
</feature>
<dbReference type="PROSITE" id="PS00028">
    <property type="entry name" value="ZINC_FINGER_C2H2_1"/>
    <property type="match status" value="1"/>
</dbReference>
<dbReference type="OrthoDB" id="21471at2759"/>
<protein>
    <recommendedName>
        <fullName evidence="3">C2H2-type domain-containing protein</fullName>
    </recommendedName>
</protein>
<organism evidence="4 5">
    <name type="scientific">Sclerotinia sclerotiorum (strain ATCC 18683 / 1980 / Ss-1)</name>
    <name type="common">White mold</name>
    <name type="synonym">Whetzelinia sclerotiorum</name>
    <dbReference type="NCBI Taxonomy" id="665079"/>
    <lineage>
        <taxon>Eukaryota</taxon>
        <taxon>Fungi</taxon>
        <taxon>Dikarya</taxon>
        <taxon>Ascomycota</taxon>
        <taxon>Pezizomycotina</taxon>
        <taxon>Leotiomycetes</taxon>
        <taxon>Helotiales</taxon>
        <taxon>Sclerotiniaceae</taxon>
        <taxon>Sclerotinia</taxon>
    </lineage>
</organism>
<feature type="region of interest" description="Disordered" evidence="2">
    <location>
        <begin position="1"/>
        <end position="70"/>
    </location>
</feature>
<feature type="region of interest" description="Disordered" evidence="2">
    <location>
        <begin position="605"/>
        <end position="735"/>
    </location>
</feature>
<feature type="region of interest" description="Disordered" evidence="2">
    <location>
        <begin position="750"/>
        <end position="784"/>
    </location>
</feature>
<evidence type="ECO:0000313" key="5">
    <source>
        <dbReference type="Proteomes" id="UP000177798"/>
    </source>
</evidence>
<feature type="region of interest" description="Disordered" evidence="2">
    <location>
        <begin position="825"/>
        <end position="862"/>
    </location>
</feature>
<accession>A0A1D9PVD2</accession>
<evidence type="ECO:0000313" key="4">
    <source>
        <dbReference type="EMBL" id="APA06678.1"/>
    </source>
</evidence>
<dbReference type="PANTHER" id="PTHR31315:SF1">
    <property type="entry name" value="PROTEIN SIP5"/>
    <property type="match status" value="1"/>
</dbReference>
<reference evidence="5" key="1">
    <citation type="journal article" date="2017" name="Genome Biol. Evol.">
        <title>The complete genome sequence of the phytopathogenic fungus Sclerotinia sclerotiorum reveals insights into the genome architecture of broad host range pathogens.</title>
        <authorList>
            <person name="Derbyshire M."/>
            <person name="Denton-Giles M."/>
            <person name="Hegedus D."/>
            <person name="Seifbarghy S."/>
            <person name="Rollins J."/>
            <person name="van Kan J."/>
            <person name="Seidl M.F."/>
            <person name="Faino L."/>
            <person name="Mbengue M."/>
            <person name="Navaud O."/>
            <person name="Raffaele S."/>
            <person name="Hammond-Kosack K."/>
            <person name="Heard S."/>
            <person name="Oliver R."/>
        </authorList>
    </citation>
    <scope>NUCLEOTIDE SEQUENCE [LARGE SCALE GENOMIC DNA]</scope>
    <source>
        <strain evidence="5">ATCC 18683 / 1980 / Ss-1</strain>
    </source>
</reference>
<dbReference type="VEuPathDB" id="FungiDB:sscle_02g014480"/>
<evidence type="ECO:0000256" key="2">
    <source>
        <dbReference type="SAM" id="MobiDB-lite"/>
    </source>
</evidence>
<dbReference type="InterPro" id="IPR039301">
    <property type="entry name" value="Sip5/DA2"/>
</dbReference>
<comment type="similarity">
    <text evidence="1">Belongs to the SIP5 family.</text>
</comment>
<feature type="region of interest" description="Disordered" evidence="2">
    <location>
        <begin position="380"/>
        <end position="415"/>
    </location>
</feature>
<dbReference type="EMBL" id="CP017815">
    <property type="protein sequence ID" value="APA06678.1"/>
    <property type="molecule type" value="Genomic_DNA"/>
</dbReference>
<proteinExistence type="inferred from homology"/>
<feature type="domain" description="C2H2-type" evidence="3">
    <location>
        <begin position="300"/>
        <end position="323"/>
    </location>
</feature>
<feature type="region of interest" description="Disordered" evidence="2">
    <location>
        <begin position="465"/>
        <end position="524"/>
    </location>
</feature>
<dbReference type="InterPro" id="IPR013087">
    <property type="entry name" value="Znf_C2H2_type"/>
</dbReference>
<dbReference type="OMA" id="CFLTYPP"/>
<evidence type="ECO:0000256" key="1">
    <source>
        <dbReference type="ARBA" id="ARBA00010402"/>
    </source>
</evidence>
<evidence type="ECO:0000259" key="3">
    <source>
        <dbReference type="PROSITE" id="PS00028"/>
    </source>
</evidence>
<name>A0A1D9PVD2_SCLS1</name>
<feature type="compositionally biased region" description="Basic and acidic residues" evidence="2">
    <location>
        <begin position="751"/>
        <end position="778"/>
    </location>
</feature>
<dbReference type="AlphaFoldDB" id="A0A1D9PVD2"/>
<feature type="compositionally biased region" description="Basic and acidic residues" evidence="2">
    <location>
        <begin position="13"/>
        <end position="24"/>
    </location>
</feature>
<feature type="compositionally biased region" description="Polar residues" evidence="2">
    <location>
        <begin position="465"/>
        <end position="491"/>
    </location>
</feature>
<feature type="compositionally biased region" description="Low complexity" evidence="2">
    <location>
        <begin position="579"/>
        <end position="591"/>
    </location>
</feature>
<feature type="compositionally biased region" description="Polar residues" evidence="2">
    <location>
        <begin position="1"/>
        <end position="12"/>
    </location>
</feature>